<dbReference type="InterPro" id="IPR009737">
    <property type="entry name" value="Aim32/Apd1-like"/>
</dbReference>
<organism evidence="1 2">
    <name type="scientific">Acrasis kona</name>
    <dbReference type="NCBI Taxonomy" id="1008807"/>
    <lineage>
        <taxon>Eukaryota</taxon>
        <taxon>Discoba</taxon>
        <taxon>Heterolobosea</taxon>
        <taxon>Tetramitia</taxon>
        <taxon>Eutetramitia</taxon>
        <taxon>Acrasidae</taxon>
        <taxon>Acrasis</taxon>
    </lineage>
</organism>
<accession>A0AAW2YTC0</accession>
<comment type="caution">
    <text evidence="1">The sequence shown here is derived from an EMBL/GenBank/DDBJ whole genome shotgun (WGS) entry which is preliminary data.</text>
</comment>
<dbReference type="Pfam" id="PF06999">
    <property type="entry name" value="Suc_Fer-like"/>
    <property type="match status" value="1"/>
</dbReference>
<dbReference type="AlphaFoldDB" id="A0AAW2YTC0"/>
<dbReference type="Proteomes" id="UP001431209">
    <property type="component" value="Unassembled WGS sequence"/>
</dbReference>
<keyword evidence="2" id="KW-1185">Reference proteome</keyword>
<gene>
    <name evidence="1" type="ORF">AKO1_007680</name>
</gene>
<dbReference type="PANTHER" id="PTHR31902">
    <property type="entry name" value="ACTIN PATCHES DISTAL PROTEIN 1"/>
    <property type="match status" value="1"/>
</dbReference>
<protein>
    <submittedName>
        <fullName evidence="1">Uncharacterized protein</fullName>
    </submittedName>
</protein>
<evidence type="ECO:0000313" key="1">
    <source>
        <dbReference type="EMBL" id="KAL0479422.1"/>
    </source>
</evidence>
<name>A0AAW2YTC0_9EUKA</name>
<proteinExistence type="predicted"/>
<dbReference type="PANTHER" id="PTHR31902:SF14">
    <property type="entry name" value="ACTIN PATCHES DISTAL PROTEIN 1"/>
    <property type="match status" value="1"/>
</dbReference>
<reference evidence="1 2" key="1">
    <citation type="submission" date="2024-03" db="EMBL/GenBank/DDBJ databases">
        <title>The Acrasis kona genome and developmental transcriptomes reveal deep origins of eukaryotic multicellular pathways.</title>
        <authorList>
            <person name="Sheikh S."/>
            <person name="Fu C.-J."/>
            <person name="Brown M.W."/>
            <person name="Baldauf S.L."/>
        </authorList>
    </citation>
    <scope>NUCLEOTIDE SEQUENCE [LARGE SCALE GENOMIC DNA]</scope>
    <source>
        <strain evidence="1 2">ATCC MYA-3509</strain>
    </source>
</reference>
<dbReference type="EMBL" id="JAOPGA020000556">
    <property type="protein sequence ID" value="KAL0479422.1"/>
    <property type="molecule type" value="Genomic_DNA"/>
</dbReference>
<evidence type="ECO:0000313" key="2">
    <source>
        <dbReference type="Proteomes" id="UP001431209"/>
    </source>
</evidence>
<sequence length="354" mass="40359">MSDDSWRGLIVAGTAVAVTLSMQLYNRWSVQPISQAIEPAPLDQTPPLELTPNNQNNDDSILDEALDNVLSIEEDELFYDYREVTPEEEALYGFERPDFQKFRQNVVLDYEDQSKKMGQVEDEGTRLAYHDKHVFVLTNQRATEWEERVDKTGFAKEVNSAMNKHRKDLKVKVSVAEALLKDDISQEQDVFDILVLPDRRRYRHVKKEDLADVASSIAKGTTPANISVSTLKEETSIFVCCHAKRHLNIQTCGPRIFKKITQSAPSSVAVRRVSDLGGLSHETNLIIFNRSKTMNKWFGDWYWNVGLNDVDELLSKIGTDRIMLDRWRGRCGLKASTVNSFLKFQTINTINSGI</sequence>